<dbReference type="Gene3D" id="1.20.1050.10">
    <property type="match status" value="1"/>
</dbReference>
<reference evidence="3 4" key="1">
    <citation type="submission" date="2024-01" db="EMBL/GenBank/DDBJ databases">
        <title>Multi-omics insights into the function and evolution of sodium benzoate biodegradation pathways in Benzoatithermus flavus gen. nov., sp. nov. from hot spring.</title>
        <authorList>
            <person name="Hu C.-J."/>
            <person name="Li W.-J."/>
        </authorList>
    </citation>
    <scope>NUCLEOTIDE SEQUENCE [LARGE SCALE GENOMIC DNA]</scope>
    <source>
        <strain evidence="3 4">SYSU G07066</strain>
    </source>
</reference>
<dbReference type="Pfam" id="PF13409">
    <property type="entry name" value="GST_N_2"/>
    <property type="match status" value="1"/>
</dbReference>
<dbReference type="PROSITE" id="PS50404">
    <property type="entry name" value="GST_NTER"/>
    <property type="match status" value="1"/>
</dbReference>
<dbReference type="PANTHER" id="PTHR44051:SF19">
    <property type="entry name" value="DISULFIDE-BOND OXIDOREDUCTASE YFCG"/>
    <property type="match status" value="1"/>
</dbReference>
<protein>
    <submittedName>
        <fullName evidence="3">Glutathione S-transferase family protein</fullName>
    </submittedName>
</protein>
<dbReference type="PANTHER" id="PTHR44051">
    <property type="entry name" value="GLUTATHIONE S-TRANSFERASE-RELATED"/>
    <property type="match status" value="1"/>
</dbReference>
<evidence type="ECO:0000259" key="1">
    <source>
        <dbReference type="PROSITE" id="PS50404"/>
    </source>
</evidence>
<evidence type="ECO:0000313" key="3">
    <source>
        <dbReference type="EMBL" id="MEK0082531.1"/>
    </source>
</evidence>
<accession>A0ABU8XNU0</accession>
<gene>
    <name evidence="3" type="ORF">U1T56_05175</name>
</gene>
<dbReference type="InterPro" id="IPR036249">
    <property type="entry name" value="Thioredoxin-like_sf"/>
</dbReference>
<dbReference type="SUPFAM" id="SSF52833">
    <property type="entry name" value="Thioredoxin-like"/>
    <property type="match status" value="1"/>
</dbReference>
<dbReference type="EMBL" id="JBBLZC010000004">
    <property type="protein sequence ID" value="MEK0082531.1"/>
    <property type="molecule type" value="Genomic_DNA"/>
</dbReference>
<dbReference type="CDD" id="cd03180">
    <property type="entry name" value="GST_C_2"/>
    <property type="match status" value="1"/>
</dbReference>
<feature type="domain" description="GST N-terminal" evidence="1">
    <location>
        <begin position="1"/>
        <end position="81"/>
    </location>
</feature>
<dbReference type="InterPro" id="IPR036282">
    <property type="entry name" value="Glutathione-S-Trfase_C_sf"/>
</dbReference>
<dbReference type="Gene3D" id="3.40.30.10">
    <property type="entry name" value="Glutaredoxin"/>
    <property type="match status" value="1"/>
</dbReference>
<dbReference type="SFLD" id="SFLDG01150">
    <property type="entry name" value="Main.1:_Beta-like"/>
    <property type="match status" value="1"/>
</dbReference>
<organism evidence="3 4">
    <name type="scientific">Benzoatithermus flavus</name>
    <dbReference type="NCBI Taxonomy" id="3108223"/>
    <lineage>
        <taxon>Bacteria</taxon>
        <taxon>Pseudomonadati</taxon>
        <taxon>Pseudomonadota</taxon>
        <taxon>Alphaproteobacteria</taxon>
        <taxon>Geminicoccales</taxon>
        <taxon>Geminicoccaceae</taxon>
        <taxon>Benzoatithermus</taxon>
    </lineage>
</organism>
<proteinExistence type="predicted"/>
<feature type="domain" description="GST C-terminal" evidence="2">
    <location>
        <begin position="86"/>
        <end position="206"/>
    </location>
</feature>
<dbReference type="InterPro" id="IPR010987">
    <property type="entry name" value="Glutathione-S-Trfase_C-like"/>
</dbReference>
<sequence>MLKVWGRANSLNVQKVMWAVAELGLPYERIDVGGAFGGLDTPAYAALNPNRLIPVLEDGGTVVWESNAIVRYLAARYGAGTLWPEDPATRAAADRWMDWQLTTLQPSLSPVFLGLVRTPPEQRDMAAIGIHAERLGQAMRILDDHLAGRRFVAGDALTMGDIPLGCVYWRYVNLAIDRPELPNLAAWHERLAAREAYRQNVMLPLT</sequence>
<evidence type="ECO:0000259" key="2">
    <source>
        <dbReference type="PROSITE" id="PS50405"/>
    </source>
</evidence>
<dbReference type="RefSeq" id="WP_418158385.1">
    <property type="nucleotide sequence ID" value="NZ_JBBLZC010000004.1"/>
</dbReference>
<dbReference type="SUPFAM" id="SSF47616">
    <property type="entry name" value="GST C-terminal domain-like"/>
    <property type="match status" value="1"/>
</dbReference>
<dbReference type="PROSITE" id="PS50405">
    <property type="entry name" value="GST_CTER"/>
    <property type="match status" value="1"/>
</dbReference>
<dbReference type="Pfam" id="PF13410">
    <property type="entry name" value="GST_C_2"/>
    <property type="match status" value="1"/>
</dbReference>
<dbReference type="Proteomes" id="UP001375743">
    <property type="component" value="Unassembled WGS sequence"/>
</dbReference>
<evidence type="ECO:0000313" key="4">
    <source>
        <dbReference type="Proteomes" id="UP001375743"/>
    </source>
</evidence>
<keyword evidence="4" id="KW-1185">Reference proteome</keyword>
<dbReference type="SFLD" id="SFLDG00358">
    <property type="entry name" value="Main_(cytGST)"/>
    <property type="match status" value="1"/>
</dbReference>
<dbReference type="CDD" id="cd03047">
    <property type="entry name" value="GST_N_2"/>
    <property type="match status" value="1"/>
</dbReference>
<comment type="caution">
    <text evidence="3">The sequence shown here is derived from an EMBL/GenBank/DDBJ whole genome shotgun (WGS) entry which is preliminary data.</text>
</comment>
<dbReference type="InterPro" id="IPR004045">
    <property type="entry name" value="Glutathione_S-Trfase_N"/>
</dbReference>
<name>A0ABU8XNU0_9PROT</name>
<dbReference type="InterPro" id="IPR040079">
    <property type="entry name" value="Glutathione_S-Trfase"/>
</dbReference>
<dbReference type="SFLD" id="SFLDS00019">
    <property type="entry name" value="Glutathione_Transferase_(cytos"/>
    <property type="match status" value="1"/>
</dbReference>